<dbReference type="InterPro" id="IPR022791">
    <property type="entry name" value="L-PG_synthase/AglD"/>
</dbReference>
<feature type="transmembrane region" description="Helical" evidence="6">
    <location>
        <begin position="275"/>
        <end position="300"/>
    </location>
</feature>
<name>A0A4R6Q7M2_9FIRM</name>
<dbReference type="PANTHER" id="PTHR37693">
    <property type="entry name" value="PHOSPHATIDYLGLYCEROL LYSYLTRANSFERASE"/>
    <property type="match status" value="1"/>
</dbReference>
<evidence type="ECO:0000313" key="8">
    <source>
        <dbReference type="Proteomes" id="UP000295500"/>
    </source>
</evidence>
<comment type="caution">
    <text evidence="7">The sequence shown here is derived from an EMBL/GenBank/DDBJ whole genome shotgun (WGS) entry which is preliminary data.</text>
</comment>
<dbReference type="Pfam" id="PF03706">
    <property type="entry name" value="LPG_synthase_TM"/>
    <property type="match status" value="1"/>
</dbReference>
<feature type="transmembrane region" description="Helical" evidence="6">
    <location>
        <begin position="186"/>
        <end position="202"/>
    </location>
</feature>
<keyword evidence="3 6" id="KW-0812">Transmembrane</keyword>
<dbReference type="GO" id="GO:0005886">
    <property type="term" value="C:plasma membrane"/>
    <property type="evidence" value="ECO:0007669"/>
    <property type="project" value="UniProtKB-SubCell"/>
</dbReference>
<keyword evidence="6" id="KW-0046">Antibiotic resistance</keyword>
<feature type="transmembrane region" description="Helical" evidence="6">
    <location>
        <begin position="233"/>
        <end position="255"/>
    </location>
</feature>
<dbReference type="GO" id="GO:0006629">
    <property type="term" value="P:lipid metabolic process"/>
    <property type="evidence" value="ECO:0007669"/>
    <property type="project" value="UniProtKB-KW"/>
</dbReference>
<comment type="subcellular location">
    <subcellularLocation>
        <location evidence="1 6">Cell membrane</location>
        <topology evidence="1 6">Multi-pass membrane protein</topology>
    </subcellularLocation>
</comment>
<feature type="transmembrane region" description="Helical" evidence="6">
    <location>
        <begin position="50"/>
        <end position="69"/>
    </location>
</feature>
<keyword evidence="4 6" id="KW-1133">Transmembrane helix</keyword>
<feature type="transmembrane region" description="Helical" evidence="6">
    <location>
        <begin position="12"/>
        <end position="30"/>
    </location>
</feature>
<gene>
    <name evidence="6" type="primary">mprF</name>
    <name evidence="7" type="ORF">EV211_10835</name>
</gene>
<feature type="transmembrane region" description="Helical" evidence="6">
    <location>
        <begin position="159"/>
        <end position="180"/>
    </location>
</feature>
<evidence type="ECO:0000256" key="4">
    <source>
        <dbReference type="ARBA" id="ARBA00022989"/>
    </source>
</evidence>
<dbReference type="GO" id="GO:0046677">
    <property type="term" value="P:response to antibiotic"/>
    <property type="evidence" value="ECO:0007669"/>
    <property type="project" value="UniProtKB-KW"/>
</dbReference>
<feature type="transmembrane region" description="Helical" evidence="6">
    <location>
        <begin position="81"/>
        <end position="102"/>
    </location>
</feature>
<keyword evidence="2" id="KW-1003">Cell membrane</keyword>
<evidence type="ECO:0000256" key="3">
    <source>
        <dbReference type="ARBA" id="ARBA00022692"/>
    </source>
</evidence>
<dbReference type="AlphaFoldDB" id="A0A4R6Q7M2"/>
<evidence type="ECO:0000256" key="2">
    <source>
        <dbReference type="ARBA" id="ARBA00022475"/>
    </source>
</evidence>
<dbReference type="PANTHER" id="PTHR37693:SF1">
    <property type="entry name" value="INTEGRAL MEMBRANE PROTEIN"/>
    <property type="match status" value="1"/>
</dbReference>
<dbReference type="Proteomes" id="UP000295500">
    <property type="component" value="Unassembled WGS sequence"/>
</dbReference>
<evidence type="ECO:0000256" key="5">
    <source>
        <dbReference type="ARBA" id="ARBA00023136"/>
    </source>
</evidence>
<dbReference type="NCBIfam" id="TIGR00374">
    <property type="entry name" value="flippase-like domain"/>
    <property type="match status" value="1"/>
</dbReference>
<dbReference type="RefSeq" id="WP_166635354.1">
    <property type="nucleotide sequence ID" value="NZ_SNXO01000008.1"/>
</dbReference>
<organism evidence="7 8">
    <name type="scientific">Aminicella lysinilytica</name>
    <dbReference type="NCBI Taxonomy" id="433323"/>
    <lineage>
        <taxon>Bacteria</taxon>
        <taxon>Bacillati</taxon>
        <taxon>Bacillota</taxon>
        <taxon>Clostridia</taxon>
        <taxon>Peptostreptococcales</taxon>
        <taxon>Anaerovoracaceae</taxon>
        <taxon>Aminicella</taxon>
    </lineage>
</organism>
<dbReference type="EMBL" id="SNXO01000008">
    <property type="protein sequence ID" value="TDP58090.1"/>
    <property type="molecule type" value="Genomic_DNA"/>
</dbReference>
<dbReference type="EC" id="2.3.2.3" evidence="6"/>
<keyword evidence="6" id="KW-0808">Transferase</keyword>
<accession>A0A4R6Q7M2</accession>
<dbReference type="GO" id="GO:0050071">
    <property type="term" value="F:phosphatidylglycerol lysyltransferase activity"/>
    <property type="evidence" value="ECO:0007669"/>
    <property type="project" value="UniProtKB-EC"/>
</dbReference>
<feature type="transmembrane region" description="Helical" evidence="6">
    <location>
        <begin position="122"/>
        <end position="147"/>
    </location>
</feature>
<feature type="transmembrane region" description="Helical" evidence="6">
    <location>
        <begin position="321"/>
        <end position="340"/>
    </location>
</feature>
<keyword evidence="5 6" id="KW-0472">Membrane</keyword>
<evidence type="ECO:0000256" key="6">
    <source>
        <dbReference type="RuleBase" id="RU363042"/>
    </source>
</evidence>
<evidence type="ECO:0000313" key="7">
    <source>
        <dbReference type="EMBL" id="TDP58090.1"/>
    </source>
</evidence>
<evidence type="ECO:0000256" key="1">
    <source>
        <dbReference type="ARBA" id="ARBA00004651"/>
    </source>
</evidence>
<keyword evidence="6" id="KW-0443">Lipid metabolism</keyword>
<comment type="similarity">
    <text evidence="6">Belongs to the LPG synthase family.</text>
</comment>
<sequence>MNSNSSTIKKILINGVVFFIVLGLTIYVVFRHISIGEIVTSIRLVKFRYILGGLLAMAVFATGEGLNIGRPLNAFGDDISVFQAVKYAIVGFFFSSVTPSSSGGQPMQLYFMHGDGVPVSHGTLALLFELMSFEIIATIYAVTGYVAQRRLLVETMGRGRFILLIGILVSVLIVIFLFMAIFSKRAISVICAFGVGIVRRFSKEKADVLEVKADLMIQEYRSSAVYFKENKGLLVKSLVTTAIQLIAMFSVPYFVYMGFGLDSYSAFQIISLQSILYVVVAFLPLPGAVGVSEGAFIIAFRLMYPKKLLGPAMVLTRCLNFYICVIITGIAVCCFMYRLMKKKDK</sequence>
<keyword evidence="8" id="KW-1185">Reference proteome</keyword>
<comment type="catalytic activity">
    <reaction evidence="6">
        <text>L-lysyl-tRNA(Lys) + a 1,2-diacyl-sn-glycero-3-phospho-(1'-sn-glycerol) = a 1,2-diacyl-sn-glycero-3-phospho-1'-(3'-O-L-lysyl)-sn-glycerol + tRNA(Lys)</text>
        <dbReference type="Rhea" id="RHEA:10668"/>
        <dbReference type="Rhea" id="RHEA-COMP:9696"/>
        <dbReference type="Rhea" id="RHEA-COMP:9697"/>
        <dbReference type="ChEBI" id="CHEBI:64716"/>
        <dbReference type="ChEBI" id="CHEBI:75792"/>
        <dbReference type="ChEBI" id="CHEBI:78442"/>
        <dbReference type="ChEBI" id="CHEBI:78529"/>
        <dbReference type="EC" id="2.3.2.3"/>
    </reaction>
</comment>
<reference evidence="7 8" key="1">
    <citation type="submission" date="2019-03" db="EMBL/GenBank/DDBJ databases">
        <title>Genomic Encyclopedia of Type Strains, Phase IV (KMG-IV): sequencing the most valuable type-strain genomes for metagenomic binning, comparative biology and taxonomic classification.</title>
        <authorList>
            <person name="Goeker M."/>
        </authorList>
    </citation>
    <scope>NUCLEOTIDE SEQUENCE [LARGE SCALE GENOMIC DNA]</scope>
    <source>
        <strain evidence="7 8">DSM 28287</strain>
    </source>
</reference>
<proteinExistence type="inferred from homology"/>
<comment type="function">
    <text evidence="6">Catalyzes the transfer of a lysyl group from L-lysyl-tRNA(Lys) to membrane-bound phosphatidylglycerol (PG), which produces lysylphosphatidylglycerol (LPG), a major component of the bacterial membrane with a positive net charge. LPG synthesis contributes to bacterial virulence as it is involved in the resistance mechanism against cationic antimicrobial peptides (CAMP) produces by the host's immune system (defensins, cathelicidins) and by the competing microorganisms.</text>
</comment>
<protein>
    <recommendedName>
        <fullName evidence="6">Phosphatidylglycerol lysyltransferase</fullName>
        <ecNumber evidence="6">2.3.2.3</ecNumber>
    </recommendedName>
    <alternativeName>
        <fullName evidence="6">Lysylphosphatidylglycerol synthase</fullName>
    </alternativeName>
</protein>